<dbReference type="InterPro" id="IPR008271">
    <property type="entry name" value="Ser/Thr_kinase_AS"/>
</dbReference>
<evidence type="ECO:0000256" key="3">
    <source>
        <dbReference type="ARBA" id="ARBA00022741"/>
    </source>
</evidence>
<keyword evidence="3" id="KW-0547">Nucleotide-binding</keyword>
<feature type="domain" description="Protein kinase" evidence="8">
    <location>
        <begin position="1"/>
        <end position="242"/>
    </location>
</feature>
<dbReference type="Gene3D" id="3.30.200.20">
    <property type="entry name" value="Phosphorylase Kinase, domain 1"/>
    <property type="match status" value="1"/>
</dbReference>
<evidence type="ECO:0000256" key="2">
    <source>
        <dbReference type="ARBA" id="ARBA00022679"/>
    </source>
</evidence>
<evidence type="ECO:0000256" key="6">
    <source>
        <dbReference type="ARBA" id="ARBA00038035"/>
    </source>
</evidence>
<protein>
    <recommendedName>
        <fullName evidence="7">mitogen-activated protein kinase kinase</fullName>
        <ecNumber evidence="7">2.7.12.2</ecNumber>
    </recommendedName>
</protein>
<keyword evidence="2" id="KW-0808">Transferase</keyword>
<keyword evidence="5" id="KW-0067">ATP-binding</keyword>
<dbReference type="Pfam" id="PF00069">
    <property type="entry name" value="Pkinase"/>
    <property type="match status" value="1"/>
</dbReference>
<keyword evidence="10" id="KW-1185">Reference proteome</keyword>
<evidence type="ECO:0000256" key="4">
    <source>
        <dbReference type="ARBA" id="ARBA00022777"/>
    </source>
</evidence>
<comment type="similarity">
    <text evidence="6">Belongs to the protein kinase superfamily. STE Ser/Thr protein kinase family. MAP kinase kinase subfamily.</text>
</comment>
<dbReference type="PANTHER" id="PTHR48013">
    <property type="entry name" value="DUAL SPECIFICITY MITOGEN-ACTIVATED PROTEIN KINASE KINASE 5-RELATED"/>
    <property type="match status" value="1"/>
</dbReference>
<dbReference type="EMBL" id="CATQJA010002571">
    <property type="protein sequence ID" value="CAJ0571564.1"/>
    <property type="molecule type" value="Genomic_DNA"/>
</dbReference>
<dbReference type="Gene3D" id="1.10.510.10">
    <property type="entry name" value="Transferase(Phosphotransferase) domain 1"/>
    <property type="match status" value="1"/>
</dbReference>
<accession>A0AA36CNH3</accession>
<dbReference type="PROSITE" id="PS00108">
    <property type="entry name" value="PROTEIN_KINASE_ST"/>
    <property type="match status" value="1"/>
</dbReference>
<keyword evidence="4" id="KW-0418">Kinase</keyword>
<dbReference type="InterPro" id="IPR011009">
    <property type="entry name" value="Kinase-like_dom_sf"/>
</dbReference>
<dbReference type="PROSITE" id="PS50011">
    <property type="entry name" value="PROTEIN_KINASE_DOM"/>
    <property type="match status" value="1"/>
</dbReference>
<dbReference type="PIRSF" id="PIRSF000654">
    <property type="entry name" value="Integrin-linked_kinase"/>
    <property type="match status" value="1"/>
</dbReference>
<dbReference type="SUPFAM" id="SSF56112">
    <property type="entry name" value="Protein kinase-like (PK-like)"/>
    <property type="match status" value="1"/>
</dbReference>
<organism evidence="9 10">
    <name type="scientific">Mesorhabditis spiculigera</name>
    <dbReference type="NCBI Taxonomy" id="96644"/>
    <lineage>
        <taxon>Eukaryota</taxon>
        <taxon>Metazoa</taxon>
        <taxon>Ecdysozoa</taxon>
        <taxon>Nematoda</taxon>
        <taxon>Chromadorea</taxon>
        <taxon>Rhabditida</taxon>
        <taxon>Rhabditina</taxon>
        <taxon>Rhabditomorpha</taxon>
        <taxon>Rhabditoidea</taxon>
        <taxon>Rhabditidae</taxon>
        <taxon>Mesorhabditinae</taxon>
        <taxon>Mesorhabditis</taxon>
    </lineage>
</organism>
<dbReference type="GO" id="GO:0004708">
    <property type="term" value="F:MAP kinase kinase activity"/>
    <property type="evidence" value="ECO:0007669"/>
    <property type="project" value="UniProtKB-EC"/>
</dbReference>
<dbReference type="EC" id="2.7.12.2" evidence="7"/>
<evidence type="ECO:0000256" key="7">
    <source>
        <dbReference type="ARBA" id="ARBA00038999"/>
    </source>
</evidence>
<dbReference type="FunFam" id="3.30.200.20:FF:000040">
    <property type="entry name" value="Dual specificity mitogen-activated protein kinase kinase"/>
    <property type="match status" value="1"/>
</dbReference>
<comment type="caution">
    <text evidence="9">The sequence shown here is derived from an EMBL/GenBank/DDBJ whole genome shotgun (WGS) entry which is preliminary data.</text>
</comment>
<sequence length="265" mass="30282">MAYRGHVMAVKQMARTGNTGATRRILMDLDVVMRCQSPDIVICYGFFITDTTVYLCMELMSCCLDRFLSRINHQPVPEQYIAKMAISILSALNYLKEEKSVIHRDVKPSNILLDWDGNVKLCDFGIAGQLIESKVFTRNAGCPPYMAPERFKPVEQGGPAPYDVRSDVWSMGITLVELARGTYPYQGQHEFEILSALINNPAPVLTLEEGFSPDFVNFVELCLNKDVQQRPKYDVLLQHPWIVKNRDVQVNLAEWFQDLMEDHEE</sequence>
<evidence type="ECO:0000256" key="1">
    <source>
        <dbReference type="ARBA" id="ARBA00022527"/>
    </source>
</evidence>
<dbReference type="Proteomes" id="UP001177023">
    <property type="component" value="Unassembled WGS sequence"/>
</dbReference>
<dbReference type="AlphaFoldDB" id="A0AA36CNH3"/>
<dbReference type="GO" id="GO:0051403">
    <property type="term" value="P:stress-activated MAPK cascade"/>
    <property type="evidence" value="ECO:0007669"/>
    <property type="project" value="TreeGrafter"/>
</dbReference>
<dbReference type="GO" id="GO:0005524">
    <property type="term" value="F:ATP binding"/>
    <property type="evidence" value="ECO:0007669"/>
    <property type="project" value="UniProtKB-KW"/>
</dbReference>
<gene>
    <name evidence="9" type="ORF">MSPICULIGERA_LOCUS9968</name>
</gene>
<evidence type="ECO:0000313" key="9">
    <source>
        <dbReference type="EMBL" id="CAJ0571564.1"/>
    </source>
</evidence>
<evidence type="ECO:0000259" key="8">
    <source>
        <dbReference type="PROSITE" id="PS50011"/>
    </source>
</evidence>
<evidence type="ECO:0000313" key="10">
    <source>
        <dbReference type="Proteomes" id="UP001177023"/>
    </source>
</evidence>
<dbReference type="PANTHER" id="PTHR48013:SF11">
    <property type="entry name" value="LICORNE"/>
    <property type="match status" value="1"/>
</dbReference>
<keyword evidence="1" id="KW-0723">Serine/threonine-protein kinase</keyword>
<proteinExistence type="inferred from homology"/>
<dbReference type="SMART" id="SM00220">
    <property type="entry name" value="S_TKc"/>
    <property type="match status" value="1"/>
</dbReference>
<evidence type="ECO:0000256" key="5">
    <source>
        <dbReference type="ARBA" id="ARBA00022840"/>
    </source>
</evidence>
<dbReference type="InterPro" id="IPR000719">
    <property type="entry name" value="Prot_kinase_dom"/>
</dbReference>
<name>A0AA36CNH3_9BILA</name>
<feature type="non-terminal residue" evidence="9">
    <location>
        <position position="265"/>
    </location>
</feature>
<reference evidence="9" key="1">
    <citation type="submission" date="2023-06" db="EMBL/GenBank/DDBJ databases">
        <authorList>
            <person name="Delattre M."/>
        </authorList>
    </citation>
    <scope>NUCLEOTIDE SEQUENCE</scope>
    <source>
        <strain evidence="9">AF72</strain>
    </source>
</reference>
<dbReference type="GO" id="GO:0004674">
    <property type="term" value="F:protein serine/threonine kinase activity"/>
    <property type="evidence" value="ECO:0007669"/>
    <property type="project" value="UniProtKB-KW"/>
</dbReference>